<sequence length="144" mass="16245">MKKVSSHADSFTMLDNLEQFRLSNCKWCEELPKLGHLPRLQELFIHGMDKIKSIRNEFYGIDDGSTSNEVRLFPALKTLYLSSMKSLAEWKKVQVNEGSETTVFSCLEELTIEECPLLKKSSLSDSSSLVLLEINDGSIARVVG</sequence>
<gene>
    <name evidence="1" type="ORF">MANES_07G137502v8</name>
</gene>
<name>A0ACB7HGZ3_MANES</name>
<protein>
    <submittedName>
        <fullName evidence="1">Uncharacterized protein</fullName>
    </submittedName>
</protein>
<accession>A0ACB7HGZ3</accession>
<organism evidence="1 2">
    <name type="scientific">Manihot esculenta</name>
    <name type="common">Cassava</name>
    <name type="synonym">Jatropha manihot</name>
    <dbReference type="NCBI Taxonomy" id="3983"/>
    <lineage>
        <taxon>Eukaryota</taxon>
        <taxon>Viridiplantae</taxon>
        <taxon>Streptophyta</taxon>
        <taxon>Embryophyta</taxon>
        <taxon>Tracheophyta</taxon>
        <taxon>Spermatophyta</taxon>
        <taxon>Magnoliopsida</taxon>
        <taxon>eudicotyledons</taxon>
        <taxon>Gunneridae</taxon>
        <taxon>Pentapetalae</taxon>
        <taxon>rosids</taxon>
        <taxon>fabids</taxon>
        <taxon>Malpighiales</taxon>
        <taxon>Euphorbiaceae</taxon>
        <taxon>Crotonoideae</taxon>
        <taxon>Manihoteae</taxon>
        <taxon>Manihot</taxon>
    </lineage>
</organism>
<evidence type="ECO:0000313" key="1">
    <source>
        <dbReference type="EMBL" id="KAG8651525.1"/>
    </source>
</evidence>
<evidence type="ECO:0000313" key="2">
    <source>
        <dbReference type="Proteomes" id="UP000091857"/>
    </source>
</evidence>
<dbReference type="EMBL" id="CM004393">
    <property type="protein sequence ID" value="KAG8651525.1"/>
    <property type="molecule type" value="Genomic_DNA"/>
</dbReference>
<proteinExistence type="predicted"/>
<keyword evidence="2" id="KW-1185">Reference proteome</keyword>
<reference evidence="2" key="1">
    <citation type="journal article" date="2016" name="Nat. Biotechnol.">
        <title>Sequencing wild and cultivated cassava and related species reveals extensive interspecific hybridization and genetic diversity.</title>
        <authorList>
            <person name="Bredeson J.V."/>
            <person name="Lyons J.B."/>
            <person name="Prochnik S.E."/>
            <person name="Wu G.A."/>
            <person name="Ha C.M."/>
            <person name="Edsinger-Gonzales E."/>
            <person name="Grimwood J."/>
            <person name="Schmutz J."/>
            <person name="Rabbi I.Y."/>
            <person name="Egesi C."/>
            <person name="Nauluvula P."/>
            <person name="Lebot V."/>
            <person name="Ndunguru J."/>
            <person name="Mkamilo G."/>
            <person name="Bart R.S."/>
            <person name="Setter T.L."/>
            <person name="Gleadow R.M."/>
            <person name="Kulakow P."/>
            <person name="Ferguson M.E."/>
            <person name="Rounsley S."/>
            <person name="Rokhsar D.S."/>
        </authorList>
    </citation>
    <scope>NUCLEOTIDE SEQUENCE [LARGE SCALE GENOMIC DNA]</scope>
    <source>
        <strain evidence="2">cv. AM560-2</strain>
    </source>
</reference>
<comment type="caution">
    <text evidence="1">The sequence shown here is derived from an EMBL/GenBank/DDBJ whole genome shotgun (WGS) entry which is preliminary data.</text>
</comment>
<dbReference type="Proteomes" id="UP000091857">
    <property type="component" value="Chromosome 7"/>
</dbReference>